<dbReference type="Proteomes" id="UP000391834">
    <property type="component" value="Unassembled WGS sequence"/>
</dbReference>
<evidence type="ECO:0000259" key="1">
    <source>
        <dbReference type="Pfam" id="PF00561"/>
    </source>
</evidence>
<dbReference type="InterPro" id="IPR000073">
    <property type="entry name" value="AB_hydrolase_1"/>
</dbReference>
<dbReference type="EMBL" id="BLAX01000001">
    <property type="protein sequence ID" value="GET34538.1"/>
    <property type="molecule type" value="Genomic_DNA"/>
</dbReference>
<dbReference type="PRINTS" id="PR00111">
    <property type="entry name" value="ABHYDROLASE"/>
</dbReference>
<reference evidence="2 3" key="1">
    <citation type="submission" date="2019-10" db="EMBL/GenBank/DDBJ databases">
        <title>Prolixibacter strains distinguished by the presence of nitrate reductase genes were adept at nitrate-dependent anaerobic corrosion of metallic iron and carbon steel.</title>
        <authorList>
            <person name="Iino T."/>
            <person name="Shono N."/>
            <person name="Ito K."/>
            <person name="Nakamura R."/>
            <person name="Sueoka K."/>
            <person name="Harayama S."/>
            <person name="Ohkuma M."/>
        </authorList>
    </citation>
    <scope>NUCLEOTIDE SEQUENCE [LARGE SCALE GENOMIC DNA]</scope>
    <source>
        <strain evidence="2 3">JCM 13498</strain>
    </source>
</reference>
<name>A0A5M4B3N7_9BACT</name>
<dbReference type="Pfam" id="PF00561">
    <property type="entry name" value="Abhydrolase_1"/>
    <property type="match status" value="1"/>
</dbReference>
<evidence type="ECO:0000313" key="2">
    <source>
        <dbReference type="EMBL" id="GET34538.1"/>
    </source>
</evidence>
<dbReference type="RefSeq" id="WP_025865956.1">
    <property type="nucleotide sequence ID" value="NZ_BLAX01000001.1"/>
</dbReference>
<dbReference type="InterPro" id="IPR029058">
    <property type="entry name" value="AB_hydrolase_fold"/>
</dbReference>
<feature type="domain" description="AB hydrolase-1" evidence="1">
    <location>
        <begin position="29"/>
        <end position="262"/>
    </location>
</feature>
<dbReference type="GO" id="GO:0016787">
    <property type="term" value="F:hydrolase activity"/>
    <property type="evidence" value="ECO:0007669"/>
    <property type="project" value="UniProtKB-KW"/>
</dbReference>
<keyword evidence="2" id="KW-0378">Hydrolase</keyword>
<protein>
    <submittedName>
        <fullName evidence="2">Alpha/beta hydrolase</fullName>
    </submittedName>
</protein>
<keyword evidence="3" id="KW-1185">Reference proteome</keyword>
<organism evidence="2 3">
    <name type="scientific">Prolixibacter bellariivorans</name>
    <dbReference type="NCBI Taxonomy" id="314319"/>
    <lineage>
        <taxon>Bacteria</taxon>
        <taxon>Pseudomonadati</taxon>
        <taxon>Bacteroidota</taxon>
        <taxon>Bacteroidia</taxon>
        <taxon>Marinilabiliales</taxon>
        <taxon>Prolixibacteraceae</taxon>
        <taxon>Prolixibacter</taxon>
    </lineage>
</organism>
<dbReference type="SUPFAM" id="SSF53474">
    <property type="entry name" value="alpha/beta-Hydrolases"/>
    <property type="match status" value="1"/>
</dbReference>
<dbReference type="Gene3D" id="3.40.50.1820">
    <property type="entry name" value="alpha/beta hydrolase"/>
    <property type="match status" value="1"/>
</dbReference>
<evidence type="ECO:0000313" key="3">
    <source>
        <dbReference type="Proteomes" id="UP000391834"/>
    </source>
</evidence>
<dbReference type="PANTHER" id="PTHR43433">
    <property type="entry name" value="HYDROLASE, ALPHA/BETA FOLD FAMILY PROTEIN"/>
    <property type="match status" value="1"/>
</dbReference>
<dbReference type="PANTHER" id="PTHR43433:SF5">
    <property type="entry name" value="AB HYDROLASE-1 DOMAIN-CONTAINING PROTEIN"/>
    <property type="match status" value="1"/>
</dbReference>
<gene>
    <name evidence="2" type="ORF">PbJCM13498_34010</name>
</gene>
<comment type="caution">
    <text evidence="2">The sequence shown here is derived from an EMBL/GenBank/DDBJ whole genome shotgun (WGS) entry which is preliminary data.</text>
</comment>
<dbReference type="OrthoDB" id="2247630at2"/>
<dbReference type="InterPro" id="IPR050471">
    <property type="entry name" value="AB_hydrolase"/>
</dbReference>
<proteinExistence type="predicted"/>
<accession>A0A5M4B3N7</accession>
<dbReference type="AlphaFoldDB" id="A0A5M4B3N7"/>
<sequence length="287" mass="32929">MKNKRFIKVANHIKLWVETYGNTTDKACLFISGAGANSSFWSERLCNRIVNDGFFVIKYDHRDFGYSSKIDFEKHPYDLMQLAKDALSIMDSLDVEKAHVVGHSMGGFIVQLLAIHNPERILSMVSASSSTNSPKVPPPPDRTWQIFMKCKPQNNYEKDISEFLPVWEYLNGTAAFDRELAIKYTKNIYARQEITEPLGESHVKAQANLTDRTESLRQVKIPTLVIHGEEDYLVDKYGGIQTAKCIENAELVLIPKMGHIPFNQEILLRFEDEIARFLNRNKKDDRN</sequence>